<dbReference type="GO" id="GO:0007165">
    <property type="term" value="P:signal transduction"/>
    <property type="evidence" value="ECO:0007669"/>
    <property type="project" value="UniProtKB-KW"/>
</dbReference>
<gene>
    <name evidence="6" type="ORF">PNBC_07075</name>
</gene>
<keyword evidence="1 3" id="KW-0807">Transducer</keyword>
<dbReference type="PROSITE" id="PS50111">
    <property type="entry name" value="CHEMOTAXIS_TRANSDUC_2"/>
    <property type="match status" value="1"/>
</dbReference>
<evidence type="ECO:0000256" key="1">
    <source>
        <dbReference type="ARBA" id="ARBA00023224"/>
    </source>
</evidence>
<dbReference type="PANTHER" id="PTHR32089">
    <property type="entry name" value="METHYL-ACCEPTING CHEMOTAXIS PROTEIN MCPB"/>
    <property type="match status" value="1"/>
</dbReference>
<dbReference type="PANTHER" id="PTHR32089:SF112">
    <property type="entry name" value="LYSOZYME-LIKE PROTEIN-RELATED"/>
    <property type="match status" value="1"/>
</dbReference>
<reference evidence="6 7" key="1">
    <citation type="submission" date="2016-02" db="EMBL/GenBank/DDBJ databases">
        <title>Paenibacillus sp. LPB0068, isolated from Crassostrea gigas.</title>
        <authorList>
            <person name="Shin S.-K."/>
            <person name="Yi H."/>
        </authorList>
    </citation>
    <scope>NUCLEOTIDE SEQUENCE [LARGE SCALE GENOMIC DNA]</scope>
    <source>
        <strain evidence="6 7">LPB0068</strain>
    </source>
</reference>
<keyword evidence="4" id="KW-0812">Transmembrane</keyword>
<feature type="transmembrane region" description="Helical" evidence="4">
    <location>
        <begin position="37"/>
        <end position="58"/>
    </location>
</feature>
<comment type="similarity">
    <text evidence="2">Belongs to the methyl-accepting chemotaxis (MCP) protein family.</text>
</comment>
<evidence type="ECO:0000259" key="5">
    <source>
        <dbReference type="PROSITE" id="PS50111"/>
    </source>
</evidence>
<dbReference type="GO" id="GO:0016020">
    <property type="term" value="C:membrane"/>
    <property type="evidence" value="ECO:0007669"/>
    <property type="project" value="InterPro"/>
</dbReference>
<evidence type="ECO:0000313" key="7">
    <source>
        <dbReference type="Proteomes" id="UP000077134"/>
    </source>
</evidence>
<evidence type="ECO:0000256" key="4">
    <source>
        <dbReference type="SAM" id="Phobius"/>
    </source>
</evidence>
<dbReference type="InterPro" id="IPR004090">
    <property type="entry name" value="Chemotax_Me-accpt_rcpt"/>
</dbReference>
<dbReference type="InterPro" id="IPR004089">
    <property type="entry name" value="MCPsignal_dom"/>
</dbReference>
<dbReference type="KEGG" id="pcx:LPB68_17660"/>
<dbReference type="AlphaFoldDB" id="A0A167G2G6"/>
<keyword evidence="4" id="KW-0472">Membrane</keyword>
<feature type="domain" description="Methyl-accepting transducer" evidence="5">
    <location>
        <begin position="309"/>
        <end position="545"/>
    </location>
</feature>
<evidence type="ECO:0000256" key="3">
    <source>
        <dbReference type="PROSITE-ProRule" id="PRU00284"/>
    </source>
</evidence>
<feature type="transmembrane region" description="Helical" evidence="4">
    <location>
        <begin position="216"/>
        <end position="238"/>
    </location>
</feature>
<dbReference type="Proteomes" id="UP000077134">
    <property type="component" value="Unassembled WGS sequence"/>
</dbReference>
<dbReference type="PRINTS" id="PR00260">
    <property type="entry name" value="CHEMTRNSDUCR"/>
</dbReference>
<evidence type="ECO:0000256" key="2">
    <source>
        <dbReference type="ARBA" id="ARBA00029447"/>
    </source>
</evidence>
<dbReference type="OrthoDB" id="2803178at2"/>
<dbReference type="SUPFAM" id="SSF58104">
    <property type="entry name" value="Methyl-accepting chemotaxis protein (MCP) signaling domain"/>
    <property type="match status" value="1"/>
</dbReference>
<dbReference type="STRING" id="1763538.LPB68_17660"/>
<sequence length="595" mass="66165">MQRQLKNWFKNLSASSMMNSFKNILNARKNRTITVQLISMLVVITFVSVAAGIIIILGNRGVAQGIKSSNYATEQETNYVKVADKMQRDLLWMIDILETNNTEFLETLSSDIASLPADMENLTVQFTAFDEHLNLTKAPFVNYIKILNNVYSTVVEVHPQITTDLTDMQKSMLKQELLDTYTSVLSESKSMLNDKFQTVVQENQESLAKNTSSANVAIYMSSILLVVLPFLMIMNFITKIRKGLSGIMKRIDSYQIGDFTYDVNLNRGDEFGMIDQKLSIMGTNLRNSIQTTIDVSKNVLDISERMESIAQDNKEASMDVKKEIDNSAPVLLAQLDETTSISAVTEQVSASTQQIAASSEYINDNMKIMNHSSLEGMTQMNKVVQLVVQTGSEFEQLMQVFDTMSERYNHIERTLTGIQDMNTQTNLLSLNASIEAARAGEHGRGFAVVAEEIRKLSDNTKSLSEEINKDIILIKSNMTSCGHSLANFSDVIQETKSISEESSVTFQQLDSQSSILVGQVSEISVAISEIATSMTNIVTSVETLSNSSSDVNTRMQLVDNISQNQNEISDQLYGLTQTLKNASTNLSESTVNFTV</sequence>
<comment type="caution">
    <text evidence="6">The sequence shown here is derived from an EMBL/GenBank/DDBJ whole genome shotgun (WGS) entry which is preliminary data.</text>
</comment>
<dbReference type="Pfam" id="PF00015">
    <property type="entry name" value="MCPsignal"/>
    <property type="match status" value="1"/>
</dbReference>
<keyword evidence="7" id="KW-1185">Reference proteome</keyword>
<accession>A0A167G2G6</accession>
<proteinExistence type="inferred from homology"/>
<protein>
    <recommendedName>
        <fullName evidence="5">Methyl-accepting transducer domain-containing protein</fullName>
    </recommendedName>
</protein>
<name>A0A167G2G6_9BACL</name>
<evidence type="ECO:0000313" key="6">
    <source>
        <dbReference type="EMBL" id="OAB77141.1"/>
    </source>
</evidence>
<dbReference type="SMART" id="SM00283">
    <property type="entry name" value="MA"/>
    <property type="match status" value="1"/>
</dbReference>
<dbReference type="GO" id="GO:0006935">
    <property type="term" value="P:chemotaxis"/>
    <property type="evidence" value="ECO:0007669"/>
    <property type="project" value="InterPro"/>
</dbReference>
<keyword evidence="4" id="KW-1133">Transmembrane helix</keyword>
<dbReference type="Gene3D" id="1.10.287.950">
    <property type="entry name" value="Methyl-accepting chemotaxis protein"/>
    <property type="match status" value="1"/>
</dbReference>
<dbReference type="GO" id="GO:0004888">
    <property type="term" value="F:transmembrane signaling receptor activity"/>
    <property type="evidence" value="ECO:0007669"/>
    <property type="project" value="InterPro"/>
</dbReference>
<dbReference type="RefSeq" id="WP_068656506.1">
    <property type="nucleotide sequence ID" value="NZ_CP017770.1"/>
</dbReference>
<dbReference type="EMBL" id="LSFN01000005">
    <property type="protein sequence ID" value="OAB77141.1"/>
    <property type="molecule type" value="Genomic_DNA"/>
</dbReference>
<organism evidence="6 7">
    <name type="scientific">Paenibacillus crassostreae</name>
    <dbReference type="NCBI Taxonomy" id="1763538"/>
    <lineage>
        <taxon>Bacteria</taxon>
        <taxon>Bacillati</taxon>
        <taxon>Bacillota</taxon>
        <taxon>Bacilli</taxon>
        <taxon>Bacillales</taxon>
        <taxon>Paenibacillaceae</taxon>
        <taxon>Paenibacillus</taxon>
    </lineage>
</organism>